<protein>
    <submittedName>
        <fullName evidence="2">Uncharacterized protein</fullName>
    </submittedName>
</protein>
<evidence type="ECO:0000313" key="2">
    <source>
        <dbReference type="EMBL" id="KEQ28428.1"/>
    </source>
</evidence>
<dbReference type="AlphaFoldDB" id="A0A081PCK5"/>
<keyword evidence="1" id="KW-0472">Membrane</keyword>
<dbReference type="EMBL" id="JNFF01000116">
    <property type="protein sequence ID" value="KEQ28428.1"/>
    <property type="molecule type" value="Genomic_DNA"/>
</dbReference>
<name>A0A081PCK5_9SPHI</name>
<gene>
    <name evidence="2" type="ORF">N180_02000</name>
</gene>
<proteinExistence type="predicted"/>
<reference evidence="2 3" key="1">
    <citation type="journal article" date="1992" name="Int. J. Syst. Bacteriol.">
        <title>Sphingobacterium antarcticus sp. nov. a Psychrotrophic Bacterium from the Soils of Schirmacher Oasis, Antarctica.</title>
        <authorList>
            <person name="Shivaji S."/>
            <person name="Ray M.K."/>
            <person name="Rao N.S."/>
            <person name="Saiserr L."/>
            <person name="Jagannadham M.V."/>
            <person name="Kumar G.S."/>
            <person name="Reddy G."/>
            <person name="Bhargava P.M."/>
        </authorList>
    </citation>
    <scope>NUCLEOTIDE SEQUENCE [LARGE SCALE GENOMIC DNA]</scope>
    <source>
        <strain evidence="2 3">4BY</strain>
    </source>
</reference>
<evidence type="ECO:0000313" key="3">
    <source>
        <dbReference type="Proteomes" id="UP000028007"/>
    </source>
</evidence>
<dbReference type="Proteomes" id="UP000028007">
    <property type="component" value="Unassembled WGS sequence"/>
</dbReference>
<keyword evidence="1" id="KW-0812">Transmembrane</keyword>
<organism evidence="2 3">
    <name type="scientific">Pedobacter antarcticus 4BY</name>
    <dbReference type="NCBI Taxonomy" id="1358423"/>
    <lineage>
        <taxon>Bacteria</taxon>
        <taxon>Pseudomonadati</taxon>
        <taxon>Bacteroidota</taxon>
        <taxon>Sphingobacteriia</taxon>
        <taxon>Sphingobacteriales</taxon>
        <taxon>Sphingobacteriaceae</taxon>
        <taxon>Pedobacter</taxon>
    </lineage>
</organism>
<accession>A0A081PCK5</accession>
<comment type="caution">
    <text evidence="2">The sequence shown here is derived from an EMBL/GenBank/DDBJ whole genome shotgun (WGS) entry which is preliminary data.</text>
</comment>
<feature type="transmembrane region" description="Helical" evidence="1">
    <location>
        <begin position="36"/>
        <end position="54"/>
    </location>
</feature>
<evidence type="ECO:0000256" key="1">
    <source>
        <dbReference type="SAM" id="Phobius"/>
    </source>
</evidence>
<keyword evidence="1" id="KW-1133">Transmembrane helix</keyword>
<keyword evidence="3" id="KW-1185">Reference proteome</keyword>
<sequence length="110" mass="12435">MILQIPFRFQFFNNVIGLFPVGFWKISSNSIDECSFFGNSVITVVIILFLIIMIQSYQAIGSENCSMQTNDCLIQTFIEETEVNESVIAALKTLEDSVVETIQHRAYGDV</sequence>